<gene>
    <name evidence="2" type="ORF">WJU16_14560</name>
</gene>
<proteinExistence type="predicted"/>
<dbReference type="EMBL" id="CP149822">
    <property type="protein sequence ID" value="WZN39224.1"/>
    <property type="molecule type" value="Genomic_DNA"/>
</dbReference>
<evidence type="ECO:0000256" key="1">
    <source>
        <dbReference type="SAM" id="Phobius"/>
    </source>
</evidence>
<evidence type="ECO:0000313" key="3">
    <source>
        <dbReference type="Proteomes" id="UP001485459"/>
    </source>
</evidence>
<dbReference type="RefSeq" id="WP_341834218.1">
    <property type="nucleotide sequence ID" value="NZ_CP149822.1"/>
</dbReference>
<organism evidence="2 3">
    <name type="scientific">Chitinophaga pollutisoli</name>
    <dbReference type="NCBI Taxonomy" id="3133966"/>
    <lineage>
        <taxon>Bacteria</taxon>
        <taxon>Pseudomonadati</taxon>
        <taxon>Bacteroidota</taxon>
        <taxon>Chitinophagia</taxon>
        <taxon>Chitinophagales</taxon>
        <taxon>Chitinophagaceae</taxon>
        <taxon>Chitinophaga</taxon>
    </lineage>
</organism>
<keyword evidence="1" id="KW-0472">Membrane</keyword>
<sequence length="73" mass="7875">MIPHCPGHISLLPDPGSLVRCFTGGNAADEGFQAMMVMPSLLFPLLLVLFAGLCMLNQFRRNRGSGSVNTENI</sequence>
<dbReference type="Proteomes" id="UP001485459">
    <property type="component" value="Chromosome"/>
</dbReference>
<accession>A0ABZ2YIJ8</accession>
<feature type="transmembrane region" description="Helical" evidence="1">
    <location>
        <begin position="36"/>
        <end position="56"/>
    </location>
</feature>
<keyword evidence="1" id="KW-0812">Transmembrane</keyword>
<keyword evidence="3" id="KW-1185">Reference proteome</keyword>
<reference evidence="3" key="1">
    <citation type="submission" date="2024-03" db="EMBL/GenBank/DDBJ databases">
        <title>Chitinophaga horti sp. nov., isolated from garden soil.</title>
        <authorList>
            <person name="Lee D.S."/>
            <person name="Han D.M."/>
            <person name="Baek J.H."/>
            <person name="Choi D.G."/>
            <person name="Jeon J.H."/>
            <person name="Jeon C.O."/>
        </authorList>
    </citation>
    <scope>NUCLEOTIDE SEQUENCE [LARGE SCALE GENOMIC DNA]</scope>
    <source>
        <strain evidence="3">GPA1</strain>
    </source>
</reference>
<keyword evidence="1" id="KW-1133">Transmembrane helix</keyword>
<protein>
    <submittedName>
        <fullName evidence="2">Uncharacterized protein</fullName>
    </submittedName>
</protein>
<name>A0ABZ2YIJ8_9BACT</name>
<evidence type="ECO:0000313" key="2">
    <source>
        <dbReference type="EMBL" id="WZN39224.1"/>
    </source>
</evidence>